<dbReference type="Gene3D" id="2.130.10.10">
    <property type="entry name" value="YVTN repeat-like/Quinoprotein amine dehydrogenase"/>
    <property type="match status" value="3"/>
</dbReference>
<dbReference type="InterPro" id="IPR042411">
    <property type="entry name" value="WDR27"/>
</dbReference>
<evidence type="ECO:0000256" key="1">
    <source>
        <dbReference type="PROSITE-ProRule" id="PRU00221"/>
    </source>
</evidence>
<dbReference type="SUPFAM" id="SSF50978">
    <property type="entry name" value="WD40 repeat-like"/>
    <property type="match status" value="1"/>
</dbReference>
<dbReference type="InterPro" id="IPR036322">
    <property type="entry name" value="WD40_repeat_dom_sf"/>
</dbReference>
<organism evidence="3 4">
    <name type="scientific">Sus scrofa</name>
    <name type="common">Pig</name>
    <dbReference type="NCBI Taxonomy" id="9823"/>
    <lineage>
        <taxon>Eukaryota</taxon>
        <taxon>Metazoa</taxon>
        <taxon>Chordata</taxon>
        <taxon>Craniata</taxon>
        <taxon>Vertebrata</taxon>
        <taxon>Euteleostomi</taxon>
        <taxon>Mammalia</taxon>
        <taxon>Eutheria</taxon>
        <taxon>Laurasiatheria</taxon>
        <taxon>Artiodactyla</taxon>
        <taxon>Suina</taxon>
        <taxon>Suidae</taxon>
        <taxon>Sus</taxon>
    </lineage>
</organism>
<dbReference type="SUPFAM" id="SSF50998">
    <property type="entry name" value="Quinoprotein alcohol dehydrogenase-like"/>
    <property type="match status" value="1"/>
</dbReference>
<dbReference type="Pfam" id="PF00400">
    <property type="entry name" value="WD40"/>
    <property type="match status" value="5"/>
</dbReference>
<feature type="repeat" description="WD" evidence="1">
    <location>
        <begin position="194"/>
        <end position="236"/>
    </location>
</feature>
<feature type="repeat" description="WD" evidence="1">
    <location>
        <begin position="99"/>
        <end position="132"/>
    </location>
</feature>
<dbReference type="SMART" id="SM00320">
    <property type="entry name" value="WD40"/>
    <property type="match status" value="10"/>
</dbReference>
<dbReference type="PANTHER" id="PTHR44525:SF1">
    <property type="entry name" value="WD REPEAT-CONTAINING PROTEIN 27"/>
    <property type="match status" value="1"/>
</dbReference>
<dbReference type="Proteomes" id="UP000694570">
    <property type="component" value="Unplaced"/>
</dbReference>
<feature type="region of interest" description="Disordered" evidence="2">
    <location>
        <begin position="1"/>
        <end position="23"/>
    </location>
</feature>
<dbReference type="AlphaFoldDB" id="A0A8D0Y9J7"/>
<dbReference type="InterPro" id="IPR015943">
    <property type="entry name" value="WD40/YVTN_repeat-like_dom_sf"/>
</dbReference>
<keyword evidence="1" id="KW-0853">WD repeat</keyword>
<dbReference type="PROSITE" id="PS50082">
    <property type="entry name" value="WD_REPEATS_2"/>
    <property type="match status" value="4"/>
</dbReference>
<dbReference type="InterPro" id="IPR011047">
    <property type="entry name" value="Quinoprotein_ADH-like_sf"/>
</dbReference>
<feature type="region of interest" description="Disordered" evidence="2">
    <location>
        <begin position="484"/>
        <end position="504"/>
    </location>
</feature>
<sequence length="842" mass="91639">MCLINKQGRSGRKRSAGPGTSVCTRGAGDRDLVAPSDGVCERDFEHTRRARVCPVTTLGKLGPCPVLGRGCVVTFFYPFGAVCKLWSCCFCSFLQPLILRGHLRPVTAVAFGNAHPLLLCSASRDRVMMWNLGECREKTLDGQPPRGTVLHALLGEVLCLRLSPDDRVAAVCAGDRILMLDAEFSQSRRALVELGRHRGPVTAAEFCPWQTHIIISASADRSFKVWDRRKGSLIHSSSVLTASSLLSLVLDPGSQQLVAGSADGQLWVFSLAEGHHYRLVTRVDLRKQRDTFSTRKLSSCPEDSQLPPTKEEVEETLPVLSLAPCECELNASCLWIGSSAGLFIFNLANFELEAVLHFKEFGSLSIQVAGSCAMMSRPCGRKAFCLLSALFGKKIALLEVDLAALLRSQPHPGVGARLSVLPSSGVSSTSPLYFGPVEETSAKLAPQKQSAARAIVKDQPLVFHSKVMSSGYTAAPRVAMFSPKTNVQNDGKRPSKCKNSSRCKDYPLESPLPSKLSRQLAVSHDQAAVHCVQYSGDGQRLACGLANHLSLVFSADLTGTPAVFSGHSGAVSTVCWSHNGRWLLSASQDGTLRVWSARRPELALCLGKDMFPKPVRSAQFYYLDAFILLSSGPEFQLLKCHISTSRDDVKRYKQKSRCTPVFRLPTTEAVEVTSLSAVNEFYSYLVLAAGRNRTLEVFDLNAGRSAALLAGVHSRPIHQICQNKGSSFATQHPQAYHLFATTATGDGVKLWDMRTLRCERRFEGHPNRCHPCGIAWSPCGRYVACGAEDRHAYLYETGSSTFSRRLAGHSDTVMAVAFSPSAVQLATATLDGKLQLFQAEGC</sequence>
<evidence type="ECO:0008006" key="5">
    <source>
        <dbReference type="Google" id="ProtNLM"/>
    </source>
</evidence>
<dbReference type="PANTHER" id="PTHR44525">
    <property type="entry name" value="WD REPEAT-CONTAINING PROTEIN 27"/>
    <property type="match status" value="1"/>
</dbReference>
<dbReference type="InterPro" id="IPR001680">
    <property type="entry name" value="WD40_rpt"/>
</dbReference>
<name>A0A8D0Y9J7_PIG</name>
<dbReference type="Ensembl" id="ENSSSCT00030099547.1">
    <property type="protein sequence ID" value="ENSSSCP00030045838.1"/>
    <property type="gene ID" value="ENSSSCG00030071011.1"/>
</dbReference>
<protein>
    <recommendedName>
        <fullName evidence="5">WD repeat domain 27</fullName>
    </recommendedName>
</protein>
<accession>A0A8D0Y9J7</accession>
<evidence type="ECO:0000313" key="4">
    <source>
        <dbReference type="Proteomes" id="UP000694570"/>
    </source>
</evidence>
<dbReference type="PROSITE" id="PS50294">
    <property type="entry name" value="WD_REPEATS_REGION"/>
    <property type="match status" value="3"/>
</dbReference>
<evidence type="ECO:0000313" key="3">
    <source>
        <dbReference type="Ensembl" id="ENSSSCP00030045838.1"/>
    </source>
</evidence>
<feature type="repeat" description="WD" evidence="1">
    <location>
        <begin position="806"/>
        <end position="842"/>
    </location>
</feature>
<reference evidence="3" key="1">
    <citation type="submission" date="2025-08" db="UniProtKB">
        <authorList>
            <consortium name="Ensembl"/>
        </authorList>
    </citation>
    <scope>IDENTIFICATION</scope>
</reference>
<evidence type="ECO:0000256" key="2">
    <source>
        <dbReference type="SAM" id="MobiDB-lite"/>
    </source>
</evidence>
<feature type="repeat" description="WD" evidence="1">
    <location>
        <begin position="564"/>
        <end position="596"/>
    </location>
</feature>
<proteinExistence type="predicted"/>